<protein>
    <submittedName>
        <fullName evidence="2">Uncharacterized protein</fullName>
    </submittedName>
</protein>
<dbReference type="AlphaFoldDB" id="A0A0V1C767"/>
<sequence>MHSRETRRGLVPRSREYAKNNTRATPARSLSRRLAALSRGQRGPLLRPDLSRSRDYGERAIKAAAVRPKGMEVVMRGSLRD</sequence>
<evidence type="ECO:0000313" key="3">
    <source>
        <dbReference type="Proteomes" id="UP000054653"/>
    </source>
</evidence>
<comment type="caution">
    <text evidence="2">The sequence shown here is derived from an EMBL/GenBank/DDBJ whole genome shotgun (WGS) entry which is preliminary data.</text>
</comment>
<feature type="region of interest" description="Disordered" evidence="1">
    <location>
        <begin position="1"/>
        <end position="29"/>
    </location>
</feature>
<gene>
    <name evidence="2" type="ORF">T03_13814</name>
</gene>
<name>A0A0V1C767_TRIBR</name>
<keyword evidence="3" id="KW-1185">Reference proteome</keyword>
<evidence type="ECO:0000256" key="1">
    <source>
        <dbReference type="SAM" id="MobiDB-lite"/>
    </source>
</evidence>
<reference evidence="2 3" key="1">
    <citation type="submission" date="2015-01" db="EMBL/GenBank/DDBJ databases">
        <title>Evolution of Trichinella species and genotypes.</title>
        <authorList>
            <person name="Korhonen P.K."/>
            <person name="Edoardo P."/>
            <person name="Giuseppe L.R."/>
            <person name="Gasser R.B."/>
        </authorList>
    </citation>
    <scope>NUCLEOTIDE SEQUENCE [LARGE SCALE GENOMIC DNA]</scope>
    <source>
        <strain evidence="2">ISS120</strain>
    </source>
</reference>
<evidence type="ECO:0000313" key="2">
    <source>
        <dbReference type="EMBL" id="KRY44994.1"/>
    </source>
</evidence>
<organism evidence="2 3">
    <name type="scientific">Trichinella britovi</name>
    <name type="common">Parasitic roundworm</name>
    <dbReference type="NCBI Taxonomy" id="45882"/>
    <lineage>
        <taxon>Eukaryota</taxon>
        <taxon>Metazoa</taxon>
        <taxon>Ecdysozoa</taxon>
        <taxon>Nematoda</taxon>
        <taxon>Enoplea</taxon>
        <taxon>Dorylaimia</taxon>
        <taxon>Trichinellida</taxon>
        <taxon>Trichinellidae</taxon>
        <taxon>Trichinella</taxon>
    </lineage>
</organism>
<proteinExistence type="predicted"/>
<dbReference type="EMBL" id="JYDI01000432">
    <property type="protein sequence ID" value="KRY44994.1"/>
    <property type="molecule type" value="Genomic_DNA"/>
</dbReference>
<accession>A0A0V1C767</accession>
<dbReference type="Proteomes" id="UP000054653">
    <property type="component" value="Unassembled WGS sequence"/>
</dbReference>
<feature type="compositionally biased region" description="Basic and acidic residues" evidence="1">
    <location>
        <begin position="1"/>
        <end position="18"/>
    </location>
</feature>